<feature type="transmembrane region" description="Helical" evidence="6">
    <location>
        <begin position="167"/>
        <end position="185"/>
    </location>
</feature>
<name>A0ABR7N2Q0_9FIRM</name>
<dbReference type="RefSeq" id="WP_249298153.1">
    <property type="nucleotide sequence ID" value="NZ_JACRSX010000013.1"/>
</dbReference>
<dbReference type="PANTHER" id="PTHR30250">
    <property type="entry name" value="PST FAMILY PREDICTED COLANIC ACID TRANSPORTER"/>
    <property type="match status" value="1"/>
</dbReference>
<comment type="subcellular location">
    <subcellularLocation>
        <location evidence="1">Cell membrane</location>
        <topology evidence="1">Multi-pass membrane protein</topology>
    </subcellularLocation>
</comment>
<feature type="transmembrane region" description="Helical" evidence="6">
    <location>
        <begin position="89"/>
        <end position="113"/>
    </location>
</feature>
<keyword evidence="4 6" id="KW-1133">Transmembrane helix</keyword>
<accession>A0ABR7N2Q0</accession>
<feature type="transmembrane region" description="Helical" evidence="6">
    <location>
        <begin position="20"/>
        <end position="37"/>
    </location>
</feature>
<feature type="transmembrane region" description="Helical" evidence="6">
    <location>
        <begin position="306"/>
        <end position="328"/>
    </location>
</feature>
<evidence type="ECO:0000313" key="8">
    <source>
        <dbReference type="Proteomes" id="UP000606193"/>
    </source>
</evidence>
<evidence type="ECO:0000256" key="6">
    <source>
        <dbReference type="SAM" id="Phobius"/>
    </source>
</evidence>
<dbReference type="CDD" id="cd13124">
    <property type="entry name" value="MATE_SpoVB_like"/>
    <property type="match status" value="1"/>
</dbReference>
<dbReference type="InterPro" id="IPR050833">
    <property type="entry name" value="Poly_Biosynth_Transport"/>
</dbReference>
<feature type="transmembrane region" description="Helical" evidence="6">
    <location>
        <begin position="197"/>
        <end position="224"/>
    </location>
</feature>
<organism evidence="7 8">
    <name type="scientific">Jutongia huaianensis</name>
    <dbReference type="NCBI Taxonomy" id="2763668"/>
    <lineage>
        <taxon>Bacteria</taxon>
        <taxon>Bacillati</taxon>
        <taxon>Bacillota</taxon>
        <taxon>Clostridia</taxon>
        <taxon>Lachnospirales</taxon>
        <taxon>Lachnospiraceae</taxon>
        <taxon>Jutongia</taxon>
    </lineage>
</organism>
<proteinExistence type="predicted"/>
<protein>
    <submittedName>
        <fullName evidence="7">Polysaccharide biosynthesis protein</fullName>
    </submittedName>
</protein>
<keyword evidence="2" id="KW-1003">Cell membrane</keyword>
<feature type="transmembrane region" description="Helical" evidence="6">
    <location>
        <begin position="376"/>
        <end position="396"/>
    </location>
</feature>
<dbReference type="Pfam" id="PF01943">
    <property type="entry name" value="Polysacc_synt"/>
    <property type="match status" value="1"/>
</dbReference>
<evidence type="ECO:0000256" key="2">
    <source>
        <dbReference type="ARBA" id="ARBA00022475"/>
    </source>
</evidence>
<dbReference type="EMBL" id="JACRSX010000013">
    <property type="protein sequence ID" value="MBC8562904.1"/>
    <property type="molecule type" value="Genomic_DNA"/>
</dbReference>
<keyword evidence="5 6" id="KW-0472">Membrane</keyword>
<feature type="transmembrane region" description="Helical" evidence="6">
    <location>
        <begin position="501"/>
        <end position="519"/>
    </location>
</feature>
<evidence type="ECO:0000256" key="4">
    <source>
        <dbReference type="ARBA" id="ARBA00022989"/>
    </source>
</evidence>
<feature type="transmembrane region" description="Helical" evidence="6">
    <location>
        <begin position="467"/>
        <end position="489"/>
    </location>
</feature>
<dbReference type="PIRSF" id="PIRSF038958">
    <property type="entry name" value="PG_synth_SpoVB"/>
    <property type="match status" value="1"/>
</dbReference>
<feature type="transmembrane region" description="Helical" evidence="6">
    <location>
        <begin position="125"/>
        <end position="146"/>
    </location>
</feature>
<gene>
    <name evidence="7" type="ORF">H8704_09760</name>
</gene>
<evidence type="ECO:0000256" key="3">
    <source>
        <dbReference type="ARBA" id="ARBA00022692"/>
    </source>
</evidence>
<dbReference type="PANTHER" id="PTHR30250:SF21">
    <property type="entry name" value="LIPID II FLIPPASE MURJ"/>
    <property type="match status" value="1"/>
</dbReference>
<feature type="transmembrane region" description="Helical" evidence="6">
    <location>
        <begin position="408"/>
        <end position="428"/>
    </location>
</feature>
<feature type="transmembrane region" description="Helical" evidence="6">
    <location>
        <begin position="340"/>
        <end position="364"/>
    </location>
</feature>
<evidence type="ECO:0000256" key="1">
    <source>
        <dbReference type="ARBA" id="ARBA00004651"/>
    </source>
</evidence>
<feature type="transmembrane region" description="Helical" evidence="6">
    <location>
        <begin position="434"/>
        <end position="455"/>
    </location>
</feature>
<dbReference type="InterPro" id="IPR024923">
    <property type="entry name" value="PG_synth_SpoVB"/>
</dbReference>
<evidence type="ECO:0000313" key="7">
    <source>
        <dbReference type="EMBL" id="MBC8562904.1"/>
    </source>
</evidence>
<reference evidence="7 8" key="1">
    <citation type="submission" date="2020-08" db="EMBL/GenBank/DDBJ databases">
        <title>Genome public.</title>
        <authorList>
            <person name="Liu C."/>
            <person name="Sun Q."/>
        </authorList>
    </citation>
    <scope>NUCLEOTIDE SEQUENCE [LARGE SCALE GENOMIC DNA]</scope>
    <source>
        <strain evidence="7 8">NSJ-37</strain>
    </source>
</reference>
<evidence type="ECO:0000256" key="5">
    <source>
        <dbReference type="ARBA" id="ARBA00023136"/>
    </source>
</evidence>
<keyword evidence="3 6" id="KW-0812">Transmembrane</keyword>
<dbReference type="Proteomes" id="UP000606193">
    <property type="component" value="Unassembled WGS sequence"/>
</dbReference>
<keyword evidence="8" id="KW-1185">Reference proteome</keyword>
<sequence length="554" mass="60906">METTNKKLTAASGFLKQGSILAVASILVRMIGLLYRIPMANIIGSEGNGIYSSAYEIYNILLIISSYGMPMAVSKMVSAKCVEKRYKEAYHIFRCSMIFSICTGGAAALFVFFGADWLEKNFFKSFYGISIPLRILAPTIFVVAIMGTLRGLFQGRKTMMPTAISQIFEQIVNAIVSVSAAFFMMRAHSASAKFSAWGAAGGTLGTSMGALMALIFLVLIYLLYRPVMKKQQRKDRVSEEMSLGETYKLILWTAIPIILSQTVYQLSGIIDVSLINWVLLGKGISGTQISTWQGIYSTQYRTLVSVPIAVSTAIASSMVPSLVASYIGKDKHAVHRKVNLAVKFNMIIAFPSAVGMAVLAVPIIHSIYPSMEYRTGSMMMMIGSSCIIFYALSTVTSGVLQSIDQMRLPVIHSLISLIVHIVLVWGLMRFTGLGVYALVIGNVTYPLLVCVLNGYSVSAHLGFKQEITKCFCVPFLSSVIMGIVTFVVFRLFHVLTKSNVISLLPALVAAVCVYFVLVLKLKGLNREELYEFPFGRKMSIVADKLHLLEEEFEA</sequence>
<feature type="transmembrane region" description="Helical" evidence="6">
    <location>
        <begin position="57"/>
        <end position="77"/>
    </location>
</feature>
<dbReference type="InterPro" id="IPR002797">
    <property type="entry name" value="Polysacc_synth"/>
</dbReference>
<comment type="caution">
    <text evidence="7">The sequence shown here is derived from an EMBL/GenBank/DDBJ whole genome shotgun (WGS) entry which is preliminary data.</text>
</comment>